<feature type="domain" description="GFO/IDH/MocA-like oxidoreductase" evidence="4">
    <location>
        <begin position="134"/>
        <end position="249"/>
    </location>
</feature>
<dbReference type="InterPro" id="IPR036291">
    <property type="entry name" value="NAD(P)-bd_dom_sf"/>
</dbReference>
<evidence type="ECO:0000256" key="1">
    <source>
        <dbReference type="ARBA" id="ARBA00010928"/>
    </source>
</evidence>
<protein>
    <submittedName>
        <fullName evidence="5">Deoxyfructose oxidoreductase</fullName>
    </submittedName>
</protein>
<dbReference type="PANTHER" id="PTHR22604:SF105">
    <property type="entry name" value="TRANS-1,2-DIHYDROBENZENE-1,2-DIOL DEHYDROGENASE"/>
    <property type="match status" value="1"/>
</dbReference>
<dbReference type="SUPFAM" id="SSF51735">
    <property type="entry name" value="NAD(P)-binding Rossmann-fold domains"/>
    <property type="match status" value="1"/>
</dbReference>
<dbReference type="PANTHER" id="PTHR22604">
    <property type="entry name" value="OXIDOREDUCTASES"/>
    <property type="match status" value="1"/>
</dbReference>
<keyword evidence="6" id="KW-1185">Reference proteome</keyword>
<dbReference type="EMBL" id="AP026708">
    <property type="protein sequence ID" value="BDQ34869.1"/>
    <property type="molecule type" value="Genomic_DNA"/>
</dbReference>
<dbReference type="Gene3D" id="3.30.360.10">
    <property type="entry name" value="Dihydrodipicolinate Reductase, domain 2"/>
    <property type="match status" value="1"/>
</dbReference>
<dbReference type="Proteomes" id="UP001061361">
    <property type="component" value="Chromosome"/>
</dbReference>
<dbReference type="InterPro" id="IPR055170">
    <property type="entry name" value="GFO_IDH_MocA-like_dom"/>
</dbReference>
<feature type="domain" description="Gfo/Idh/MocA-like oxidoreductase N-terminal" evidence="3">
    <location>
        <begin position="4"/>
        <end position="116"/>
    </location>
</feature>
<evidence type="ECO:0000259" key="4">
    <source>
        <dbReference type="Pfam" id="PF22725"/>
    </source>
</evidence>
<gene>
    <name evidence="5" type="primary">socC</name>
    <name evidence="5" type="ORF">JCM14722_24110</name>
</gene>
<dbReference type="RefSeq" id="WP_264981758.1">
    <property type="nucleotide sequence ID" value="NZ_AP026708.1"/>
</dbReference>
<evidence type="ECO:0000256" key="2">
    <source>
        <dbReference type="ARBA" id="ARBA00023002"/>
    </source>
</evidence>
<sequence length="334" mass="37400">MKKIRFGILSTAKIGRTKVVPAIQHSELCRVDAISSRTMESARAAADALSIPKAYDSYEALLADPDIDAVYIPLPNHLHVAWAIKGLEAGKHVLCEKPIGLNTSEANELINAEGRHPDLKIMEAFMYRHHPQWVEAKRLVDVGEIGELKTIQSFFSYYNADPDNIRNKADIGGGAMMDIGCYNISLSRFIFDAEPSRGIGFMERDPEFGTDRLFSGMLDFKGRVSSFTCSTQLADYQRVNIFGTTGRIEILIPFNAPPDRPCALILQRDNVPEDEQLRTITFDICDQYSIQADVFARAILDDTRVPVTLNDAYANMQTLERLMKSAEDGTWVRC</sequence>
<reference evidence="5" key="1">
    <citation type="submission" date="2022-08" db="EMBL/GenBank/DDBJ databases">
        <title>Genome Sequence of the sulphate-reducing bacterium, Pseudodesulfovibrio portus JCM14722.</title>
        <authorList>
            <person name="Kondo R."/>
            <person name="Kataoka T."/>
        </authorList>
    </citation>
    <scope>NUCLEOTIDE SEQUENCE</scope>
    <source>
        <strain evidence="5">JCM 14722</strain>
    </source>
</reference>
<evidence type="ECO:0000313" key="5">
    <source>
        <dbReference type="EMBL" id="BDQ34869.1"/>
    </source>
</evidence>
<name>A0ABN6RUW0_9BACT</name>
<accession>A0ABN6RUW0</accession>
<proteinExistence type="inferred from homology"/>
<comment type="similarity">
    <text evidence="1">Belongs to the Gfo/Idh/MocA family.</text>
</comment>
<dbReference type="Gene3D" id="3.40.50.720">
    <property type="entry name" value="NAD(P)-binding Rossmann-like Domain"/>
    <property type="match status" value="1"/>
</dbReference>
<dbReference type="Pfam" id="PF22725">
    <property type="entry name" value="GFO_IDH_MocA_C3"/>
    <property type="match status" value="1"/>
</dbReference>
<organism evidence="5 6">
    <name type="scientific">Pseudodesulfovibrio portus</name>
    <dbReference type="NCBI Taxonomy" id="231439"/>
    <lineage>
        <taxon>Bacteria</taxon>
        <taxon>Pseudomonadati</taxon>
        <taxon>Thermodesulfobacteriota</taxon>
        <taxon>Desulfovibrionia</taxon>
        <taxon>Desulfovibrionales</taxon>
        <taxon>Desulfovibrionaceae</taxon>
    </lineage>
</organism>
<dbReference type="SUPFAM" id="SSF55347">
    <property type="entry name" value="Glyceraldehyde-3-phosphate dehydrogenase-like, C-terminal domain"/>
    <property type="match status" value="1"/>
</dbReference>
<dbReference type="Pfam" id="PF01408">
    <property type="entry name" value="GFO_IDH_MocA"/>
    <property type="match status" value="1"/>
</dbReference>
<dbReference type="InterPro" id="IPR000683">
    <property type="entry name" value="Gfo/Idh/MocA-like_OxRdtase_N"/>
</dbReference>
<dbReference type="InterPro" id="IPR050984">
    <property type="entry name" value="Gfo/Idh/MocA_domain"/>
</dbReference>
<evidence type="ECO:0000313" key="6">
    <source>
        <dbReference type="Proteomes" id="UP001061361"/>
    </source>
</evidence>
<keyword evidence="2" id="KW-0560">Oxidoreductase</keyword>
<evidence type="ECO:0000259" key="3">
    <source>
        <dbReference type="Pfam" id="PF01408"/>
    </source>
</evidence>